<dbReference type="Pfam" id="PF04892">
    <property type="entry name" value="VanZ"/>
    <property type="match status" value="1"/>
</dbReference>
<gene>
    <name evidence="3" type="ORF">HER39_10995</name>
</gene>
<keyword evidence="4" id="KW-1185">Reference proteome</keyword>
<feature type="non-terminal residue" evidence="3">
    <location>
        <position position="145"/>
    </location>
</feature>
<organism evidence="3 4">
    <name type="scientific">Arthrobacter deserti</name>
    <dbReference type="NCBI Taxonomy" id="1742687"/>
    <lineage>
        <taxon>Bacteria</taxon>
        <taxon>Bacillati</taxon>
        <taxon>Actinomycetota</taxon>
        <taxon>Actinomycetes</taxon>
        <taxon>Micrococcales</taxon>
        <taxon>Micrococcaceae</taxon>
        <taxon>Arthrobacter</taxon>
    </lineage>
</organism>
<dbReference type="InterPro" id="IPR006976">
    <property type="entry name" value="VanZ-like"/>
</dbReference>
<evidence type="ECO:0000313" key="3">
    <source>
        <dbReference type="EMBL" id="NKX51077.1"/>
    </source>
</evidence>
<proteinExistence type="predicted"/>
<comment type="caution">
    <text evidence="3">The sequence shown here is derived from an EMBL/GenBank/DDBJ whole genome shotgun (WGS) entry which is preliminary data.</text>
</comment>
<dbReference type="EMBL" id="JAAZSR010000168">
    <property type="protein sequence ID" value="NKX51077.1"/>
    <property type="molecule type" value="Genomic_DNA"/>
</dbReference>
<evidence type="ECO:0000256" key="1">
    <source>
        <dbReference type="SAM" id="Phobius"/>
    </source>
</evidence>
<sequence length="145" mass="15095">MPASGRNGSGGRRAAWAGLLLYAGLLALIVLWPVPVDRPAAGLLRGVLGALHRQGLPGWIDYGAVEAAANVLLFLPFGLLVGALLPRRRRWLAVAAAVLLSGTIELAQSGFLHERFGTLQDVLANSLGAALGTAASCLPLRRRSG</sequence>
<evidence type="ECO:0000313" key="4">
    <source>
        <dbReference type="Proteomes" id="UP000523795"/>
    </source>
</evidence>
<feature type="transmembrane region" description="Helical" evidence="1">
    <location>
        <begin position="67"/>
        <end position="85"/>
    </location>
</feature>
<keyword evidence="1" id="KW-1133">Transmembrane helix</keyword>
<feature type="domain" description="VanZ-like" evidence="2">
    <location>
        <begin position="62"/>
        <end position="135"/>
    </location>
</feature>
<evidence type="ECO:0000259" key="2">
    <source>
        <dbReference type="Pfam" id="PF04892"/>
    </source>
</evidence>
<reference evidence="3 4" key="1">
    <citation type="submission" date="2020-04" db="EMBL/GenBank/DDBJ databases">
        <authorList>
            <person name="Liu S."/>
        </authorList>
    </citation>
    <scope>NUCLEOTIDE SEQUENCE [LARGE SCALE GENOMIC DNA]</scope>
    <source>
        <strain evidence="3 4">CGMCC 1.15091</strain>
    </source>
</reference>
<accession>A0ABX1JTG7</accession>
<dbReference type="Proteomes" id="UP000523795">
    <property type="component" value="Unassembled WGS sequence"/>
</dbReference>
<name>A0ABX1JTG7_9MICC</name>
<protein>
    <submittedName>
        <fullName evidence="3">VanZ family protein</fullName>
    </submittedName>
</protein>
<feature type="transmembrane region" description="Helical" evidence="1">
    <location>
        <begin position="14"/>
        <end position="34"/>
    </location>
</feature>
<feature type="transmembrane region" description="Helical" evidence="1">
    <location>
        <begin position="92"/>
        <end position="111"/>
    </location>
</feature>
<keyword evidence="1" id="KW-0812">Transmembrane</keyword>
<keyword evidence="1" id="KW-0472">Membrane</keyword>